<protein>
    <submittedName>
        <fullName evidence="1">Uncharacterized protein</fullName>
    </submittedName>
</protein>
<accession>A0A4R6RN51</accession>
<proteinExistence type="predicted"/>
<dbReference type="EMBL" id="SNXY01000006">
    <property type="protein sequence ID" value="TDP87236.1"/>
    <property type="molecule type" value="Genomic_DNA"/>
</dbReference>
<gene>
    <name evidence="1" type="ORF">EDD54_1125</name>
</gene>
<name>A0A4R6RN51_9HYPH</name>
<dbReference type="AlphaFoldDB" id="A0A4R6RN51"/>
<evidence type="ECO:0000313" key="2">
    <source>
        <dbReference type="Proteomes" id="UP000294547"/>
    </source>
</evidence>
<reference evidence="1 2" key="1">
    <citation type="submission" date="2019-03" db="EMBL/GenBank/DDBJ databases">
        <title>Genomic Encyclopedia of Type Strains, Phase IV (KMG-IV): sequencing the most valuable type-strain genomes for metagenomic binning, comparative biology and taxonomic classification.</title>
        <authorList>
            <person name="Goeker M."/>
        </authorList>
    </citation>
    <scope>NUCLEOTIDE SEQUENCE [LARGE SCALE GENOMIC DNA]</scope>
    <source>
        <strain evidence="1 2">DSM 102969</strain>
    </source>
</reference>
<evidence type="ECO:0000313" key="1">
    <source>
        <dbReference type="EMBL" id="TDP87236.1"/>
    </source>
</evidence>
<dbReference type="RefSeq" id="WP_126535784.1">
    <property type="nucleotide sequence ID" value="NZ_BSPM01000008.1"/>
</dbReference>
<organism evidence="1 2">
    <name type="scientific">Oharaeibacter diazotrophicus</name>
    <dbReference type="NCBI Taxonomy" id="1920512"/>
    <lineage>
        <taxon>Bacteria</taxon>
        <taxon>Pseudomonadati</taxon>
        <taxon>Pseudomonadota</taxon>
        <taxon>Alphaproteobacteria</taxon>
        <taxon>Hyphomicrobiales</taxon>
        <taxon>Pleomorphomonadaceae</taxon>
        <taxon>Oharaeibacter</taxon>
    </lineage>
</organism>
<comment type="caution">
    <text evidence="1">The sequence shown here is derived from an EMBL/GenBank/DDBJ whole genome shotgun (WGS) entry which is preliminary data.</text>
</comment>
<dbReference type="Proteomes" id="UP000294547">
    <property type="component" value="Unassembled WGS sequence"/>
</dbReference>
<sequence length="71" mass="6956">MSPTLDTAAPDRAPSDLALLAAQADVAAVRLAATRRALLVAADTPMVTRTGGGASGALARIALAAVFLVAA</sequence>
<keyword evidence="2" id="KW-1185">Reference proteome</keyword>